<keyword evidence="5" id="KW-1185">Reference proteome</keyword>
<dbReference type="InterPro" id="IPR042172">
    <property type="entry name" value="Adenosylhomocyst_ase-like_sf"/>
</dbReference>
<organism evidence="4 5">
    <name type="scientific">Tetracentron sinense</name>
    <name type="common">Spur-leaf</name>
    <dbReference type="NCBI Taxonomy" id="13715"/>
    <lineage>
        <taxon>Eukaryota</taxon>
        <taxon>Viridiplantae</taxon>
        <taxon>Streptophyta</taxon>
        <taxon>Embryophyta</taxon>
        <taxon>Tracheophyta</taxon>
        <taxon>Spermatophyta</taxon>
        <taxon>Magnoliopsida</taxon>
        <taxon>Trochodendrales</taxon>
        <taxon>Trochodendraceae</taxon>
        <taxon>Tetracentron</taxon>
    </lineage>
</organism>
<evidence type="ECO:0000256" key="1">
    <source>
        <dbReference type="ARBA" id="ARBA00022729"/>
    </source>
</evidence>
<evidence type="ECO:0000313" key="5">
    <source>
        <dbReference type="Proteomes" id="UP000655225"/>
    </source>
</evidence>
<comment type="caution">
    <text evidence="4">The sequence shown here is derived from an EMBL/GenBank/DDBJ whole genome shotgun (WGS) entry which is preliminary data.</text>
</comment>
<keyword evidence="2" id="KW-0677">Repeat</keyword>
<evidence type="ECO:0000256" key="2">
    <source>
        <dbReference type="ARBA" id="ARBA00022737"/>
    </source>
</evidence>
<dbReference type="Pfam" id="PF05221">
    <property type="entry name" value="AdoHcyase"/>
    <property type="match status" value="1"/>
</dbReference>
<dbReference type="AlphaFoldDB" id="A0A834ZL80"/>
<dbReference type="SUPFAM" id="SSF52283">
    <property type="entry name" value="Formate/glycerate dehydrogenase catalytic domain-like"/>
    <property type="match status" value="1"/>
</dbReference>
<dbReference type="FunFam" id="3.30.430.20:FF:000002">
    <property type="entry name" value="Cysteine-rich receptor-like protein kinase 10"/>
    <property type="match status" value="1"/>
</dbReference>
<feature type="domain" description="Gnk2-homologous" evidence="3">
    <location>
        <begin position="217"/>
        <end position="324"/>
    </location>
</feature>
<dbReference type="PROSITE" id="PS51473">
    <property type="entry name" value="GNK2"/>
    <property type="match status" value="2"/>
</dbReference>
<dbReference type="Gene3D" id="3.40.50.1480">
    <property type="entry name" value="Adenosylhomocysteinase-like"/>
    <property type="match status" value="1"/>
</dbReference>
<dbReference type="InterPro" id="IPR038408">
    <property type="entry name" value="GNK2_sf"/>
</dbReference>
<dbReference type="Proteomes" id="UP000655225">
    <property type="component" value="Unassembled WGS sequence"/>
</dbReference>
<dbReference type="InterPro" id="IPR002902">
    <property type="entry name" value="GNK2"/>
</dbReference>
<accession>A0A834ZL80</accession>
<dbReference type="Pfam" id="PF01657">
    <property type="entry name" value="Stress-antifung"/>
    <property type="match status" value="2"/>
</dbReference>
<reference evidence="4 5" key="1">
    <citation type="submission" date="2020-04" db="EMBL/GenBank/DDBJ databases">
        <title>Plant Genome Project.</title>
        <authorList>
            <person name="Zhang R.-G."/>
        </authorList>
    </citation>
    <scope>NUCLEOTIDE SEQUENCE [LARGE SCALE GENOMIC DNA]</scope>
    <source>
        <strain evidence="4">YNK0</strain>
        <tissue evidence="4">Leaf</tissue>
    </source>
</reference>
<keyword evidence="1" id="KW-0732">Signal</keyword>
<dbReference type="FunFam" id="3.30.430.20:FF:000003">
    <property type="entry name" value="Cysteine-rich RLK (RECEPTOR-like protein kinase) 10"/>
    <property type="match status" value="1"/>
</dbReference>
<protein>
    <recommendedName>
        <fullName evidence="3">Gnk2-homologous domain-containing protein</fullName>
    </recommendedName>
</protein>
<dbReference type="InterPro" id="IPR000043">
    <property type="entry name" value="Adenosylhomocysteinase-like"/>
</dbReference>
<feature type="domain" description="Gnk2-homologous" evidence="3">
    <location>
        <begin position="108"/>
        <end position="211"/>
    </location>
</feature>
<proteinExistence type="predicted"/>
<dbReference type="Gene3D" id="3.30.430.20">
    <property type="entry name" value="Gnk2 domain, C-X8-C-X2-C motif"/>
    <property type="match status" value="2"/>
</dbReference>
<name>A0A834ZL80_TETSI</name>
<dbReference type="CDD" id="cd23509">
    <property type="entry name" value="Gnk2-like"/>
    <property type="match status" value="2"/>
</dbReference>
<dbReference type="OrthoDB" id="688481at2759"/>
<dbReference type="OMA" id="CWCTERA"/>
<evidence type="ECO:0000259" key="3">
    <source>
        <dbReference type="PROSITE" id="PS51473"/>
    </source>
</evidence>
<dbReference type="EMBL" id="JABCRI010000003">
    <property type="protein sequence ID" value="KAF8409479.1"/>
    <property type="molecule type" value="Genomic_DNA"/>
</dbReference>
<dbReference type="PANTHER" id="PTHR32099:SF42">
    <property type="entry name" value="CYSTEINE-RICH RECEPTOR-LIKE PROTEIN KINASE 9-RELATED"/>
    <property type="match status" value="1"/>
</dbReference>
<dbReference type="PANTHER" id="PTHR32099">
    <property type="entry name" value="CYSTEINE-RICH REPEAT SECRETORY PROTEIN"/>
    <property type="match status" value="1"/>
</dbReference>
<gene>
    <name evidence="4" type="ORF">HHK36_005555</name>
</gene>
<evidence type="ECO:0000313" key="4">
    <source>
        <dbReference type="EMBL" id="KAF8409479.1"/>
    </source>
</evidence>
<sequence length="366" mass="41197">MPPPLSPATVLRFSPGNREYCWCTERALDWDPNDGPNLIVDDSCNATLLIHEEVKTKEAKTLAGWSFYIRLDVKRLKKMEDRKVEERASVLLLIMVYLLTLGSDAQPTYLYHDCPNTTTYTPNSTYQSNLRILLSSLSSNATVGDGFYNLTSGRNPNIAYGFFLCRGDVTDSVCRDCVETVGKDILERCPKEKVAIAWYDECMIRYSNKSIFSILQEVPAIYMLNTQNISEPTRFNQLLADTMDGLAIRAISDQNRRKFVTDEANFTRFQTLYSLVQCTPDLSASQCNRCLRGAIAALPSCCSGKQGGRVLLPSCNLRYEVYPFYQIEAPALAPSPIPLPPPSPTNRSTPGTYLLLKLIQGFYFYK</sequence>